<reference evidence="1 2" key="1">
    <citation type="submission" date="2014-10" db="EMBL/GenBank/DDBJ databases">
        <title>Whole Genome sequence of Corynebacterium auriscanis strain CIP 106629.</title>
        <authorList>
            <person name="Hassan S.S."/>
            <person name="Jamal S.B."/>
            <person name="Tiwari S."/>
            <person name="Oliveira L.D.C."/>
            <person name="Souza F."/>
            <person name="Mariano D.C."/>
            <person name="Almeida S."/>
            <person name="Dorella F."/>
            <person name="Pereira F."/>
            <person name="Carvalho A."/>
            <person name="Leal C.A."/>
            <person name="Soares S.D.C."/>
            <person name="Figueiredo H.C."/>
            <person name="Silva A."/>
            <person name="Azevedo V.A."/>
        </authorList>
    </citation>
    <scope>NUCLEOTIDE SEQUENCE [LARGE SCALE GENOMIC DNA]</scope>
    <source>
        <strain evidence="1 2">CIP 106629</strain>
    </source>
</reference>
<protein>
    <submittedName>
        <fullName evidence="1">Uncharacterized protein</fullName>
    </submittedName>
</protein>
<proteinExistence type="predicted"/>
<keyword evidence="2" id="KW-1185">Reference proteome</keyword>
<accession>A0A0A2DI31</accession>
<organism evidence="1 2">
    <name type="scientific">Corynebacterium auriscanis</name>
    <dbReference type="NCBI Taxonomy" id="99807"/>
    <lineage>
        <taxon>Bacteria</taxon>
        <taxon>Bacillati</taxon>
        <taxon>Actinomycetota</taxon>
        <taxon>Actinomycetes</taxon>
        <taxon>Mycobacteriales</taxon>
        <taxon>Corynebacteriaceae</taxon>
        <taxon>Corynebacterium</taxon>
    </lineage>
</organism>
<evidence type="ECO:0000313" key="2">
    <source>
        <dbReference type="Proteomes" id="UP000030145"/>
    </source>
</evidence>
<dbReference type="EMBL" id="JRVJ01000004">
    <property type="protein sequence ID" value="KGM18855.1"/>
    <property type="molecule type" value="Genomic_DNA"/>
</dbReference>
<evidence type="ECO:0000313" key="1">
    <source>
        <dbReference type="EMBL" id="KGM18855.1"/>
    </source>
</evidence>
<name>A0A0A2DI31_9CORY</name>
<gene>
    <name evidence="1" type="ORF">MA47_04340</name>
</gene>
<sequence length="84" mass="9227">MAIWRKNIELHAGARLNKNSFTQKVLAAGFAGLLLTSFGPVAHARMLGTQPVKRTKGATVLTPPLAERMLASNSWVRVFRNARI</sequence>
<dbReference type="Proteomes" id="UP000030145">
    <property type="component" value="Unassembled WGS sequence"/>
</dbReference>
<comment type="caution">
    <text evidence="1">The sequence shown here is derived from an EMBL/GenBank/DDBJ whole genome shotgun (WGS) entry which is preliminary data.</text>
</comment>
<dbReference type="AlphaFoldDB" id="A0A0A2DI31"/>